<feature type="transmembrane region" description="Helical" evidence="8">
    <location>
        <begin position="31"/>
        <end position="51"/>
    </location>
</feature>
<accession>A0A829MDU1</accession>
<dbReference type="GO" id="GO:0005886">
    <property type="term" value="C:plasma membrane"/>
    <property type="evidence" value="ECO:0007669"/>
    <property type="project" value="UniProtKB-SubCell"/>
</dbReference>
<dbReference type="PANTHER" id="PTHR42718">
    <property type="entry name" value="MAJOR FACILITATOR SUPERFAMILY MULTIDRUG TRANSPORTER MFSC"/>
    <property type="match status" value="1"/>
</dbReference>
<feature type="transmembrane region" description="Helical" evidence="8">
    <location>
        <begin position="152"/>
        <end position="172"/>
    </location>
</feature>
<evidence type="ECO:0000256" key="6">
    <source>
        <dbReference type="ARBA" id="ARBA00022989"/>
    </source>
</evidence>
<evidence type="ECO:0000256" key="5">
    <source>
        <dbReference type="ARBA" id="ARBA00022692"/>
    </source>
</evidence>
<evidence type="ECO:0000256" key="3">
    <source>
        <dbReference type="ARBA" id="ARBA00022448"/>
    </source>
</evidence>
<organism evidence="10 11">
    <name type="scientific">Mycobacteroides abscessus MAB_091912_2446</name>
    <dbReference type="NCBI Taxonomy" id="1335414"/>
    <lineage>
        <taxon>Bacteria</taxon>
        <taxon>Bacillati</taxon>
        <taxon>Actinomycetota</taxon>
        <taxon>Actinomycetes</taxon>
        <taxon>Mycobacteriales</taxon>
        <taxon>Mycobacteriaceae</taxon>
        <taxon>Mycobacteroides</taxon>
        <taxon>Mycobacteroides abscessus</taxon>
    </lineage>
</organism>
<feature type="transmembrane region" description="Helical" evidence="8">
    <location>
        <begin position="184"/>
        <end position="201"/>
    </location>
</feature>
<dbReference type="Proteomes" id="UP000018502">
    <property type="component" value="Unassembled WGS sequence"/>
</dbReference>
<evidence type="ECO:0000256" key="8">
    <source>
        <dbReference type="SAM" id="Phobius"/>
    </source>
</evidence>
<feature type="transmembrane region" description="Helical" evidence="8">
    <location>
        <begin position="63"/>
        <end position="83"/>
    </location>
</feature>
<dbReference type="FunFam" id="1.20.1720.10:FF:000021">
    <property type="entry name" value="Drug resistance transporter, EmrB/QacA subfamily"/>
    <property type="match status" value="1"/>
</dbReference>
<gene>
    <name evidence="10" type="ORF">L833_4981</name>
</gene>
<evidence type="ECO:0000259" key="9">
    <source>
        <dbReference type="PROSITE" id="PS50850"/>
    </source>
</evidence>
<dbReference type="SUPFAM" id="SSF103473">
    <property type="entry name" value="MFS general substrate transporter"/>
    <property type="match status" value="1"/>
</dbReference>
<evidence type="ECO:0000313" key="11">
    <source>
        <dbReference type="Proteomes" id="UP000018502"/>
    </source>
</evidence>
<keyword evidence="4" id="KW-1003">Cell membrane</keyword>
<dbReference type="InterPro" id="IPR036259">
    <property type="entry name" value="MFS_trans_sf"/>
</dbReference>
<evidence type="ECO:0000256" key="1">
    <source>
        <dbReference type="ARBA" id="ARBA00004651"/>
    </source>
</evidence>
<protein>
    <submittedName>
        <fullName evidence="10">Sugar (And other) transporter family protein</fullName>
    </submittedName>
</protein>
<comment type="subcellular location">
    <subcellularLocation>
        <location evidence="1">Cell membrane</location>
        <topology evidence="1">Multi-pass membrane protein</topology>
    </subcellularLocation>
</comment>
<feature type="transmembrane region" description="Helical" evidence="8">
    <location>
        <begin position="122"/>
        <end position="140"/>
    </location>
</feature>
<dbReference type="GO" id="GO:0022857">
    <property type="term" value="F:transmembrane transporter activity"/>
    <property type="evidence" value="ECO:0007669"/>
    <property type="project" value="InterPro"/>
</dbReference>
<keyword evidence="7 8" id="KW-0472">Membrane</keyword>
<comment type="similarity">
    <text evidence="2">Belongs to the major facilitator superfamily. EmrB family.</text>
</comment>
<evidence type="ECO:0000256" key="2">
    <source>
        <dbReference type="ARBA" id="ARBA00008537"/>
    </source>
</evidence>
<dbReference type="AlphaFoldDB" id="A0A829MDU1"/>
<proteinExistence type="inferred from homology"/>
<dbReference type="InterPro" id="IPR020846">
    <property type="entry name" value="MFS_dom"/>
</dbReference>
<evidence type="ECO:0000256" key="7">
    <source>
        <dbReference type="ARBA" id="ARBA00023136"/>
    </source>
</evidence>
<sequence length="238" mass="25331">MVLFGLFMILLDSTIVSVANPAIKAGFGADYSSTVWVTSAYLLGYAVPLLITGRLGDQFGPRSMYLSGLAVFTAASLWCGLAGSIGWLIAARVVQGIGAAMLTPQTLTVVQRVFPPERRGTAMGVWGAVAGIATLVGPVAGGLLVDGWGWQWIFYVNVPVGVLGIILGAIYIPWMPTHRHRLDLLGMALSAVGMFAFVFALQEGESFHWAPGVWAMMAAGLVVLGVFVWWQSANRGSR</sequence>
<feature type="domain" description="Major facilitator superfamily (MFS) profile" evidence="9">
    <location>
        <begin position="1"/>
        <end position="238"/>
    </location>
</feature>
<dbReference type="Gene3D" id="1.20.1720.10">
    <property type="entry name" value="Multidrug resistance protein D"/>
    <property type="match status" value="1"/>
</dbReference>
<dbReference type="InterPro" id="IPR011701">
    <property type="entry name" value="MFS"/>
</dbReference>
<keyword evidence="6 8" id="KW-1133">Transmembrane helix</keyword>
<dbReference type="CDD" id="cd17321">
    <property type="entry name" value="MFS_MMR_MDR_like"/>
    <property type="match status" value="1"/>
</dbReference>
<evidence type="ECO:0000256" key="4">
    <source>
        <dbReference type="ARBA" id="ARBA00022475"/>
    </source>
</evidence>
<keyword evidence="3" id="KW-0813">Transport</keyword>
<feature type="transmembrane region" description="Helical" evidence="8">
    <location>
        <begin position="213"/>
        <end position="230"/>
    </location>
</feature>
<comment type="caution">
    <text evidence="10">The sequence shown here is derived from an EMBL/GenBank/DDBJ whole genome shotgun (WGS) entry which is preliminary data.</text>
</comment>
<dbReference type="PROSITE" id="PS50850">
    <property type="entry name" value="MFS"/>
    <property type="match status" value="1"/>
</dbReference>
<dbReference type="PRINTS" id="PR01036">
    <property type="entry name" value="TCRTETB"/>
</dbReference>
<name>A0A829MDU1_9MYCO</name>
<evidence type="ECO:0000313" key="10">
    <source>
        <dbReference type="EMBL" id="ESV62576.1"/>
    </source>
</evidence>
<dbReference type="Pfam" id="PF07690">
    <property type="entry name" value="MFS_1"/>
    <property type="match status" value="1"/>
</dbReference>
<dbReference type="PANTHER" id="PTHR42718:SF42">
    <property type="entry name" value="EXPORT PROTEIN"/>
    <property type="match status" value="1"/>
</dbReference>
<reference evidence="10 11" key="1">
    <citation type="journal article" date="2014" name="Emerg. Infect. Dis.">
        <title>High-level Relatedness among Mycobacterium abscessus subsp. massiliense Strains from Widely Separated Outbreaks.</title>
        <authorList>
            <person name="Tettelin H."/>
            <person name="Davidson R.M."/>
            <person name="Agrawal S."/>
            <person name="Aitken M.L."/>
            <person name="Shallom S."/>
            <person name="Hasan N.A."/>
            <person name="Strong M."/>
            <person name="Nogueira de Moura V.C."/>
            <person name="De Groote M.A."/>
            <person name="Duarte R.S."/>
            <person name="Hine E."/>
            <person name="Parankush S."/>
            <person name="Su Q."/>
            <person name="Daugherty S.C."/>
            <person name="Fraser C.M."/>
            <person name="Brown-Elliott B.A."/>
            <person name="Wallace R.J.Jr."/>
            <person name="Holland S.M."/>
            <person name="Sampaio E.P."/>
            <person name="Olivier K.N."/>
            <person name="Jackson M."/>
            <person name="Zelazny A.M."/>
        </authorList>
    </citation>
    <scope>NUCLEOTIDE SEQUENCE [LARGE SCALE GENOMIC DNA]</scope>
    <source>
        <strain evidence="10 11">MAB_091912_2446</strain>
    </source>
</reference>
<keyword evidence="5 8" id="KW-0812">Transmembrane</keyword>
<dbReference type="EMBL" id="AYTF01000002">
    <property type="protein sequence ID" value="ESV62576.1"/>
    <property type="molecule type" value="Genomic_DNA"/>
</dbReference>